<dbReference type="Proteomes" id="UP001239085">
    <property type="component" value="Unassembled WGS sequence"/>
</dbReference>
<name>A0ABU0P835_9MICO</name>
<dbReference type="EMBL" id="JAUSXK010000001">
    <property type="protein sequence ID" value="MDQ0643505.1"/>
    <property type="molecule type" value="Genomic_DNA"/>
</dbReference>
<organism evidence="1 2">
    <name type="scientific">Microbacterium murale</name>
    <dbReference type="NCBI Taxonomy" id="1081040"/>
    <lineage>
        <taxon>Bacteria</taxon>
        <taxon>Bacillati</taxon>
        <taxon>Actinomycetota</taxon>
        <taxon>Actinomycetes</taxon>
        <taxon>Micrococcales</taxon>
        <taxon>Microbacteriaceae</taxon>
        <taxon>Microbacterium</taxon>
    </lineage>
</organism>
<proteinExistence type="predicted"/>
<accession>A0ABU0P835</accession>
<gene>
    <name evidence="1" type="ORF">QFZ46_001665</name>
</gene>
<keyword evidence="2" id="KW-1185">Reference proteome</keyword>
<evidence type="ECO:0000313" key="2">
    <source>
        <dbReference type="Proteomes" id="UP001239085"/>
    </source>
</evidence>
<dbReference type="Pfam" id="PF26421">
    <property type="entry name" value="Avidin_like"/>
    <property type="match status" value="1"/>
</dbReference>
<evidence type="ECO:0000313" key="1">
    <source>
        <dbReference type="EMBL" id="MDQ0643505.1"/>
    </source>
</evidence>
<comment type="caution">
    <text evidence="1">The sequence shown here is derived from an EMBL/GenBank/DDBJ whole genome shotgun (WGS) entry which is preliminary data.</text>
</comment>
<protein>
    <submittedName>
        <fullName evidence="1">Uncharacterized protein</fullName>
    </submittedName>
</protein>
<reference evidence="1 2" key="1">
    <citation type="submission" date="2023-07" db="EMBL/GenBank/DDBJ databases">
        <title>Comparative genomics of wheat-associated soil bacteria to identify genetic determinants of phenazine resistance.</title>
        <authorList>
            <person name="Mouncey N."/>
        </authorList>
    </citation>
    <scope>NUCLEOTIDE SEQUENCE [LARGE SCALE GENOMIC DNA]</scope>
    <source>
        <strain evidence="1 2">W2I7</strain>
    </source>
</reference>
<sequence>MNTHTALPSLDGRTFRMISSTTSAVNPDAPSVFRYHEQDGVVWGDYTGDTVTFGRFVGTRAGDVISINFVHVLVADGAVVTGSGDSDIEQDENGLRLVEHYEMHGEPQLSVCAEVAEN</sequence>
<dbReference type="InterPro" id="IPR058595">
    <property type="entry name" value="Avidin-like"/>
</dbReference>
<dbReference type="RefSeq" id="WP_307360319.1">
    <property type="nucleotide sequence ID" value="NZ_JAUSXK010000001.1"/>
</dbReference>